<organism evidence="2">
    <name type="scientific">Arion vulgaris</name>
    <dbReference type="NCBI Taxonomy" id="1028688"/>
    <lineage>
        <taxon>Eukaryota</taxon>
        <taxon>Metazoa</taxon>
        <taxon>Spiralia</taxon>
        <taxon>Lophotrochozoa</taxon>
        <taxon>Mollusca</taxon>
        <taxon>Gastropoda</taxon>
        <taxon>Heterobranchia</taxon>
        <taxon>Euthyneura</taxon>
        <taxon>Panpulmonata</taxon>
        <taxon>Eupulmonata</taxon>
        <taxon>Stylommatophora</taxon>
        <taxon>Helicina</taxon>
        <taxon>Arionoidea</taxon>
        <taxon>Arionidae</taxon>
        <taxon>Arion</taxon>
    </lineage>
</organism>
<reference evidence="2" key="1">
    <citation type="submission" date="2014-12" db="EMBL/GenBank/DDBJ databases">
        <title>Insight into the proteome of Arion vulgaris.</title>
        <authorList>
            <person name="Aradska J."/>
            <person name="Bulat T."/>
            <person name="Smidak R."/>
            <person name="Sarate P."/>
            <person name="Gangsoo J."/>
            <person name="Sialana F."/>
            <person name="Bilban M."/>
            <person name="Lubec G."/>
        </authorList>
    </citation>
    <scope>NUCLEOTIDE SEQUENCE</scope>
    <source>
        <tissue evidence="2">Skin</tissue>
    </source>
</reference>
<gene>
    <name evidence="2" type="primary">ORF220979</name>
</gene>
<feature type="non-terminal residue" evidence="2">
    <location>
        <position position="1"/>
    </location>
</feature>
<feature type="non-terminal residue" evidence="2">
    <location>
        <position position="69"/>
    </location>
</feature>
<dbReference type="AlphaFoldDB" id="A0A0B7C4C8"/>
<name>A0A0B7C4C8_9EUPU</name>
<sequence>TDKRSPEDELENGGVSPQPSLRANPINDDDTCSEIVRVEQRDSIEEIEDGSTMGRIVKTFQFIKTWASG</sequence>
<proteinExistence type="predicted"/>
<accession>A0A0B7C4C8</accession>
<dbReference type="EMBL" id="HACG01052444">
    <property type="protein sequence ID" value="CEK99315.1"/>
    <property type="molecule type" value="Transcribed_RNA"/>
</dbReference>
<feature type="region of interest" description="Disordered" evidence="1">
    <location>
        <begin position="1"/>
        <end position="30"/>
    </location>
</feature>
<protein>
    <submittedName>
        <fullName evidence="2">Uncharacterized protein</fullName>
    </submittedName>
</protein>
<evidence type="ECO:0000313" key="2">
    <source>
        <dbReference type="EMBL" id="CEK99315.1"/>
    </source>
</evidence>
<evidence type="ECO:0000256" key="1">
    <source>
        <dbReference type="SAM" id="MobiDB-lite"/>
    </source>
</evidence>